<evidence type="ECO:0000313" key="2">
    <source>
        <dbReference type="Proteomes" id="UP000823775"/>
    </source>
</evidence>
<reference evidence="1 2" key="1">
    <citation type="journal article" date="2021" name="BMC Genomics">
        <title>Datura genome reveals duplications of psychoactive alkaloid biosynthetic genes and high mutation rate following tissue culture.</title>
        <authorList>
            <person name="Rajewski A."/>
            <person name="Carter-House D."/>
            <person name="Stajich J."/>
            <person name="Litt A."/>
        </authorList>
    </citation>
    <scope>NUCLEOTIDE SEQUENCE [LARGE SCALE GENOMIC DNA]</scope>
    <source>
        <strain evidence="1">AR-01</strain>
    </source>
</reference>
<dbReference type="EMBL" id="JACEIK010009805">
    <property type="protein sequence ID" value="MCE3214713.1"/>
    <property type="molecule type" value="Genomic_DNA"/>
</dbReference>
<dbReference type="Proteomes" id="UP000823775">
    <property type="component" value="Unassembled WGS sequence"/>
</dbReference>
<name>A0ABS8WRQ1_DATST</name>
<evidence type="ECO:0000313" key="1">
    <source>
        <dbReference type="EMBL" id="MCE3214713.1"/>
    </source>
</evidence>
<sequence>MPSTCTSYRGGAIDSSFPLLKKMAITCLGFFYVSLGKLAIVAPSSALSSPQDNCLLAEVEATKSMFEVCNHSDFYPTLGSLHTD</sequence>
<keyword evidence="2" id="KW-1185">Reference proteome</keyword>
<protein>
    <submittedName>
        <fullName evidence="1">Uncharacterized protein</fullName>
    </submittedName>
</protein>
<organism evidence="1 2">
    <name type="scientific">Datura stramonium</name>
    <name type="common">Jimsonweed</name>
    <name type="synonym">Common thornapple</name>
    <dbReference type="NCBI Taxonomy" id="4076"/>
    <lineage>
        <taxon>Eukaryota</taxon>
        <taxon>Viridiplantae</taxon>
        <taxon>Streptophyta</taxon>
        <taxon>Embryophyta</taxon>
        <taxon>Tracheophyta</taxon>
        <taxon>Spermatophyta</taxon>
        <taxon>Magnoliopsida</taxon>
        <taxon>eudicotyledons</taxon>
        <taxon>Gunneridae</taxon>
        <taxon>Pentapetalae</taxon>
        <taxon>asterids</taxon>
        <taxon>lamiids</taxon>
        <taxon>Solanales</taxon>
        <taxon>Solanaceae</taxon>
        <taxon>Solanoideae</taxon>
        <taxon>Datureae</taxon>
        <taxon>Datura</taxon>
    </lineage>
</organism>
<comment type="caution">
    <text evidence="1">The sequence shown here is derived from an EMBL/GenBank/DDBJ whole genome shotgun (WGS) entry which is preliminary data.</text>
</comment>
<proteinExistence type="predicted"/>
<gene>
    <name evidence="1" type="ORF">HAX54_053121</name>
</gene>
<accession>A0ABS8WRQ1</accession>